<protein>
    <submittedName>
        <fullName evidence="1">Uncharacterized protein</fullName>
    </submittedName>
</protein>
<name>A0A7W7H1U2_9ACTN</name>
<dbReference type="Proteomes" id="UP000546162">
    <property type="component" value="Unassembled WGS sequence"/>
</dbReference>
<accession>A0A7W7H1U2</accession>
<sequence>MPGEVPQNSEMNMSHASGDVAASDPLAVMVLSYLDDPEIDLHADNPEVERRLNTWHYSLPIGFDLAAVAAALQHVVRQLSKRHSGRPGTFYCWYDEQAGQLRCSLTSKTVDELPFGGRYRPTPDVTDVLGLAASDAQPGTIPWDELTEVEDSAESSQRTPDPFPVWAAALS</sequence>
<reference evidence="1 2" key="1">
    <citation type="submission" date="2020-08" db="EMBL/GenBank/DDBJ databases">
        <title>Sequencing the genomes of 1000 actinobacteria strains.</title>
        <authorList>
            <person name="Klenk H.-P."/>
        </authorList>
    </citation>
    <scope>NUCLEOTIDE SEQUENCE [LARGE SCALE GENOMIC DNA]</scope>
    <source>
        <strain evidence="1 2">DSM 45809</strain>
    </source>
</reference>
<proteinExistence type="predicted"/>
<dbReference type="RefSeq" id="WP_185042807.1">
    <property type="nucleotide sequence ID" value="NZ_BAABFG010000005.1"/>
</dbReference>
<evidence type="ECO:0000313" key="1">
    <source>
        <dbReference type="EMBL" id="MBB4742446.1"/>
    </source>
</evidence>
<dbReference type="EMBL" id="JACHNB010000001">
    <property type="protein sequence ID" value="MBB4742446.1"/>
    <property type="molecule type" value="Genomic_DNA"/>
</dbReference>
<comment type="caution">
    <text evidence="1">The sequence shown here is derived from an EMBL/GenBank/DDBJ whole genome shotgun (WGS) entry which is preliminary data.</text>
</comment>
<keyword evidence="2" id="KW-1185">Reference proteome</keyword>
<dbReference type="AlphaFoldDB" id="A0A7W7H1U2"/>
<organism evidence="1 2">
    <name type="scientific">Actinoplanes octamycinicus</name>
    <dbReference type="NCBI Taxonomy" id="135948"/>
    <lineage>
        <taxon>Bacteria</taxon>
        <taxon>Bacillati</taxon>
        <taxon>Actinomycetota</taxon>
        <taxon>Actinomycetes</taxon>
        <taxon>Micromonosporales</taxon>
        <taxon>Micromonosporaceae</taxon>
        <taxon>Actinoplanes</taxon>
    </lineage>
</organism>
<gene>
    <name evidence="1" type="ORF">BJY16_005905</name>
</gene>
<evidence type="ECO:0000313" key="2">
    <source>
        <dbReference type="Proteomes" id="UP000546162"/>
    </source>
</evidence>